<dbReference type="Pfam" id="PF04101">
    <property type="entry name" value="Glyco_tran_28_C"/>
    <property type="match status" value="1"/>
</dbReference>
<evidence type="ECO:0000256" key="1">
    <source>
        <dbReference type="ARBA" id="ARBA00011198"/>
    </source>
</evidence>
<organism evidence="9 10">
    <name type="scientific">Coemansia erecta</name>
    <dbReference type="NCBI Taxonomy" id="147472"/>
    <lineage>
        <taxon>Eukaryota</taxon>
        <taxon>Fungi</taxon>
        <taxon>Fungi incertae sedis</taxon>
        <taxon>Zoopagomycota</taxon>
        <taxon>Kickxellomycotina</taxon>
        <taxon>Kickxellomycetes</taxon>
        <taxon>Kickxellales</taxon>
        <taxon>Kickxellaceae</taxon>
        <taxon>Coemansia</taxon>
    </lineage>
</organism>
<gene>
    <name evidence="7" type="primary">ALG13</name>
    <name evidence="9" type="ORF">LPJ53_000452</name>
</gene>
<dbReference type="GO" id="GO:0043541">
    <property type="term" value="C:UDP-N-acetylglucosamine transferase complex"/>
    <property type="evidence" value="ECO:0007669"/>
    <property type="project" value="TreeGrafter"/>
</dbReference>
<dbReference type="OrthoDB" id="20273at2759"/>
<keyword evidence="7" id="KW-0256">Endoplasmic reticulum</keyword>
<evidence type="ECO:0000256" key="5">
    <source>
        <dbReference type="ARBA" id="ARBA00032061"/>
    </source>
</evidence>
<comment type="subunit">
    <text evidence="1 7">Heterodimer with ALG14 to form a functional enzyme.</text>
</comment>
<accession>A0A9W7Y203</accession>
<evidence type="ECO:0000313" key="10">
    <source>
        <dbReference type="Proteomes" id="UP001149813"/>
    </source>
</evidence>
<keyword evidence="10" id="KW-1185">Reference proteome</keyword>
<feature type="domain" description="Glycosyl transferase family 28 C-terminal" evidence="8">
    <location>
        <begin position="4"/>
        <end position="137"/>
    </location>
</feature>
<evidence type="ECO:0000313" key="9">
    <source>
        <dbReference type="EMBL" id="KAJ1725414.1"/>
    </source>
</evidence>
<dbReference type="PANTHER" id="PTHR47043:SF1">
    <property type="entry name" value="UDP-N-ACETYLGLUCOSAMINE TRANSFERASE SUBUNIT ALG13"/>
    <property type="match status" value="1"/>
</dbReference>
<comment type="function">
    <text evidence="4 7">Involved in protein N-glycosylation. Essential for the second step of the dolichol-linked oligosaccharide pathway.</text>
</comment>
<dbReference type="Gene3D" id="3.40.50.2000">
    <property type="entry name" value="Glycogen Phosphorylase B"/>
    <property type="match status" value="1"/>
</dbReference>
<evidence type="ECO:0000256" key="6">
    <source>
        <dbReference type="ARBA" id="ARBA00048184"/>
    </source>
</evidence>
<reference evidence="9" key="1">
    <citation type="submission" date="2022-07" db="EMBL/GenBank/DDBJ databases">
        <title>Phylogenomic reconstructions and comparative analyses of Kickxellomycotina fungi.</title>
        <authorList>
            <person name="Reynolds N.K."/>
            <person name="Stajich J.E."/>
            <person name="Barry K."/>
            <person name="Grigoriev I.V."/>
            <person name="Crous P."/>
            <person name="Smith M.E."/>
        </authorList>
    </citation>
    <scope>NUCLEOTIDE SEQUENCE</scope>
    <source>
        <strain evidence="9">NBRC 32514</strain>
    </source>
</reference>
<name>A0A9W7Y203_9FUNG</name>
<dbReference type="EC" id="2.4.1.141" evidence="2 7"/>
<dbReference type="AlphaFoldDB" id="A0A9W7Y203"/>
<dbReference type="InterPro" id="IPR052474">
    <property type="entry name" value="UDP-GlcNAc_transferase"/>
</dbReference>
<evidence type="ECO:0000256" key="2">
    <source>
        <dbReference type="ARBA" id="ARBA00012614"/>
    </source>
</evidence>
<dbReference type="GO" id="GO:0006488">
    <property type="term" value="P:dolichol-linked oligosaccharide biosynthetic process"/>
    <property type="evidence" value="ECO:0007669"/>
    <property type="project" value="TreeGrafter"/>
</dbReference>
<evidence type="ECO:0000256" key="4">
    <source>
        <dbReference type="ARBA" id="ARBA00024804"/>
    </source>
</evidence>
<comment type="caution">
    <text evidence="9">The sequence shown here is derived from an EMBL/GenBank/DDBJ whole genome shotgun (WGS) entry which is preliminary data.</text>
</comment>
<proteinExistence type="inferred from homology"/>
<dbReference type="Proteomes" id="UP001149813">
    <property type="component" value="Unassembled WGS sequence"/>
</dbReference>
<dbReference type="InterPro" id="IPR007235">
    <property type="entry name" value="Glyco_trans_28_C"/>
</dbReference>
<dbReference type="EMBL" id="JANBOJ010000006">
    <property type="protein sequence ID" value="KAJ1725414.1"/>
    <property type="molecule type" value="Genomic_DNA"/>
</dbReference>
<evidence type="ECO:0000256" key="7">
    <source>
        <dbReference type="RuleBase" id="RU362128"/>
    </source>
</evidence>
<keyword evidence="7" id="KW-0328">Glycosyltransferase</keyword>
<dbReference type="SUPFAM" id="SSF53756">
    <property type="entry name" value="UDP-Glycosyltransferase/glycogen phosphorylase"/>
    <property type="match status" value="1"/>
</dbReference>
<evidence type="ECO:0000256" key="3">
    <source>
        <dbReference type="ARBA" id="ARBA00017468"/>
    </source>
</evidence>
<dbReference type="GO" id="GO:0004577">
    <property type="term" value="F:N-acetylglucosaminyldiphosphodolichol N-acetylglucosaminyltransferase activity"/>
    <property type="evidence" value="ECO:0007669"/>
    <property type="project" value="UniProtKB-EC"/>
</dbReference>
<comment type="catalytic activity">
    <reaction evidence="6">
        <text>an N-acetyl-alpha-D-glucosaminyl-diphospho-di-trans,poly-cis-dolichol + UDP-N-acetyl-alpha-D-glucosamine = an N,N'-diacetylchitobiosyl-diphospho-di-trans,poly-cis-dolichol + UDP + H(+)</text>
        <dbReference type="Rhea" id="RHEA:23380"/>
        <dbReference type="Rhea" id="RHEA-COMP:19507"/>
        <dbReference type="Rhea" id="RHEA-COMP:19510"/>
        <dbReference type="ChEBI" id="CHEBI:15378"/>
        <dbReference type="ChEBI" id="CHEBI:57269"/>
        <dbReference type="ChEBI" id="CHEBI:57705"/>
        <dbReference type="ChEBI" id="CHEBI:58223"/>
        <dbReference type="ChEBI" id="CHEBI:58427"/>
        <dbReference type="EC" id="2.4.1.141"/>
    </reaction>
</comment>
<sequence>MLAYVAVGSTGFDKLVSAVSKKEFLRALGSRGFRRLVVQYGSSEGAFCPPSTVSESSGVSIDHFDYTRWPQRYVEQADLIICHAGTGSILEALHAGKPTVVVPNHALMDSHQSEISEELAAAGYLLVSEPDELAKTVGGGKYLDLIPYPHADPRPIGDILDEECSRQ</sequence>
<comment type="similarity">
    <text evidence="7">Belongs to the glycosyltransferase 28 family.</text>
</comment>
<dbReference type="PANTHER" id="PTHR47043">
    <property type="entry name" value="UDP-N-ACETYLGLUCOSAMINE TRANSFERASE SUBUNIT ALG13"/>
    <property type="match status" value="1"/>
</dbReference>
<comment type="subcellular location">
    <subcellularLocation>
        <location evidence="7">Endoplasmic reticulum</location>
    </subcellularLocation>
</comment>
<keyword evidence="7" id="KW-0808">Transferase</keyword>
<evidence type="ECO:0000259" key="8">
    <source>
        <dbReference type="Pfam" id="PF04101"/>
    </source>
</evidence>
<protein>
    <recommendedName>
        <fullName evidence="3 7">UDP-N-acetylglucosamine transferase subunit ALG13</fullName>
        <ecNumber evidence="2 7">2.4.1.141</ecNumber>
    </recommendedName>
    <alternativeName>
        <fullName evidence="5 7">Asparagine-linked glycosylation protein 13</fullName>
    </alternativeName>
</protein>